<comment type="caution">
    <text evidence="1">The sequence shown here is derived from an EMBL/GenBank/DDBJ whole genome shotgun (WGS) entry which is preliminary data.</text>
</comment>
<organism evidence="1 2">
    <name type="scientific">Eumeta variegata</name>
    <name type="common">Bagworm moth</name>
    <name type="synonym">Eumeta japonica</name>
    <dbReference type="NCBI Taxonomy" id="151549"/>
    <lineage>
        <taxon>Eukaryota</taxon>
        <taxon>Metazoa</taxon>
        <taxon>Ecdysozoa</taxon>
        <taxon>Arthropoda</taxon>
        <taxon>Hexapoda</taxon>
        <taxon>Insecta</taxon>
        <taxon>Pterygota</taxon>
        <taxon>Neoptera</taxon>
        <taxon>Endopterygota</taxon>
        <taxon>Lepidoptera</taxon>
        <taxon>Glossata</taxon>
        <taxon>Ditrysia</taxon>
        <taxon>Tineoidea</taxon>
        <taxon>Psychidae</taxon>
        <taxon>Oiketicinae</taxon>
        <taxon>Eumeta</taxon>
    </lineage>
</organism>
<gene>
    <name evidence="1" type="ORF">EVAR_31432_1</name>
</gene>
<evidence type="ECO:0000313" key="2">
    <source>
        <dbReference type="Proteomes" id="UP000299102"/>
    </source>
</evidence>
<protein>
    <submittedName>
        <fullName evidence="1">Uncharacterized protein</fullName>
    </submittedName>
</protein>
<keyword evidence="2" id="KW-1185">Reference proteome</keyword>
<sequence length="122" mass="14077">MVGYSPPSPRIPSINTSYIENSIRTQETDDFFGVASIMGGNDCLFSVDSPAYSFFENAIKNSLVTKHEMSLRHLKLWIFHNRDHFLENISEIKKNCKLQFDPFNSDVYITSDYGELLELWTT</sequence>
<proteinExistence type="predicted"/>
<reference evidence="1 2" key="1">
    <citation type="journal article" date="2019" name="Commun. Biol.">
        <title>The bagworm genome reveals a unique fibroin gene that provides high tensile strength.</title>
        <authorList>
            <person name="Kono N."/>
            <person name="Nakamura H."/>
            <person name="Ohtoshi R."/>
            <person name="Tomita M."/>
            <person name="Numata K."/>
            <person name="Arakawa K."/>
        </authorList>
    </citation>
    <scope>NUCLEOTIDE SEQUENCE [LARGE SCALE GENOMIC DNA]</scope>
</reference>
<dbReference type="EMBL" id="BGZK01000244">
    <property type="protein sequence ID" value="GBP31307.1"/>
    <property type="molecule type" value="Genomic_DNA"/>
</dbReference>
<dbReference type="AlphaFoldDB" id="A0A4C1UZ65"/>
<evidence type="ECO:0000313" key="1">
    <source>
        <dbReference type="EMBL" id="GBP31307.1"/>
    </source>
</evidence>
<name>A0A4C1UZ65_EUMVA</name>
<accession>A0A4C1UZ65</accession>
<dbReference type="Proteomes" id="UP000299102">
    <property type="component" value="Unassembled WGS sequence"/>
</dbReference>